<accession>A0ACC2D6R6</accession>
<organism evidence="1 2">
    <name type="scientific">Diphasiastrum complanatum</name>
    <name type="common">Issler's clubmoss</name>
    <name type="synonym">Lycopodium complanatum</name>
    <dbReference type="NCBI Taxonomy" id="34168"/>
    <lineage>
        <taxon>Eukaryota</taxon>
        <taxon>Viridiplantae</taxon>
        <taxon>Streptophyta</taxon>
        <taxon>Embryophyta</taxon>
        <taxon>Tracheophyta</taxon>
        <taxon>Lycopodiopsida</taxon>
        <taxon>Lycopodiales</taxon>
        <taxon>Lycopodiaceae</taxon>
        <taxon>Lycopodioideae</taxon>
        <taxon>Diphasiastrum</taxon>
    </lineage>
</organism>
<evidence type="ECO:0000313" key="2">
    <source>
        <dbReference type="Proteomes" id="UP001162992"/>
    </source>
</evidence>
<dbReference type="Proteomes" id="UP001162992">
    <property type="component" value="Chromosome 7"/>
</dbReference>
<comment type="caution">
    <text evidence="1">The sequence shown here is derived from an EMBL/GenBank/DDBJ whole genome shotgun (WGS) entry which is preliminary data.</text>
</comment>
<sequence>MRVMATGLLHEELRQLDHNMASTIASEMQVNSKRQRRPSVRLGEIGDEPMPLVLQKLFKRRKTQPSSDNAARAPREYVHQMVDHVDSQADPMLASMARSKTPRVRALKQVAHASADENNMDNANGNELLPNEDLHEKLDAQATGQAGLFQPPRRVHVGLKKRTKRGKLARRKRVIASRSVVDATPAKSARLVEENHRENSESFAVDDVSNATVGAPCSGGNLEAVETVIHEFDYSVMEQKVNHDLDSLWKENDNGDHFKESEANGKVSSEGVDSKPQEVDEPKHESSPQVGAIIEVPNLEVVRDPQVDNKCDSDHIEAAQDYIVTKDKEELAQSVDHKDPVLDCEVAGWLEALNLGKYVYLFELHEVDRDVLPLLTVEDLREMGIVAVGTRRKIFAAIQALGPKDPTED</sequence>
<gene>
    <name evidence="1" type="ORF">O6H91_07G072800</name>
</gene>
<reference evidence="2" key="1">
    <citation type="journal article" date="2024" name="Proc. Natl. Acad. Sci. U.S.A.">
        <title>Extraordinary preservation of gene collinearity over three hundred million years revealed in homosporous lycophytes.</title>
        <authorList>
            <person name="Li C."/>
            <person name="Wickell D."/>
            <person name="Kuo L.Y."/>
            <person name="Chen X."/>
            <person name="Nie B."/>
            <person name="Liao X."/>
            <person name="Peng D."/>
            <person name="Ji J."/>
            <person name="Jenkins J."/>
            <person name="Williams M."/>
            <person name="Shu S."/>
            <person name="Plott C."/>
            <person name="Barry K."/>
            <person name="Rajasekar S."/>
            <person name="Grimwood J."/>
            <person name="Han X."/>
            <person name="Sun S."/>
            <person name="Hou Z."/>
            <person name="He W."/>
            <person name="Dai G."/>
            <person name="Sun C."/>
            <person name="Schmutz J."/>
            <person name="Leebens-Mack J.H."/>
            <person name="Li F.W."/>
            <person name="Wang L."/>
        </authorList>
    </citation>
    <scope>NUCLEOTIDE SEQUENCE [LARGE SCALE GENOMIC DNA]</scope>
    <source>
        <strain evidence="2">cv. PW_Plant_1</strain>
    </source>
</reference>
<evidence type="ECO:0000313" key="1">
    <source>
        <dbReference type="EMBL" id="KAJ7549874.1"/>
    </source>
</evidence>
<name>A0ACC2D6R6_DIPCM</name>
<proteinExistence type="predicted"/>
<dbReference type="EMBL" id="CM055098">
    <property type="protein sequence ID" value="KAJ7549874.1"/>
    <property type="molecule type" value="Genomic_DNA"/>
</dbReference>
<protein>
    <submittedName>
        <fullName evidence="1">Uncharacterized protein</fullName>
    </submittedName>
</protein>
<keyword evidence="2" id="KW-1185">Reference proteome</keyword>